<sequence length="551" mass="62602">MAMKRPHDDDVNELPIREPKRNVSFSKAVREVLRQHSAQEFLARFEPFLRRVVREEVERILYTSSATRFHSKYREACRSRRWELHIRNRLPGTLFTGSRIETEEGVPLQVVIVDAGSKKTVTSGPLSSVKVEVLVLNGDFGKNEEEDWTQQEFDANVIREREGKRPLLAGELVSTLKDGVGNLGEISFTDNSSWIKSRTFRIGVKVIESSCPEEQIREARSEAFVVKDHRGESYRKHYPPSLDDDIWRLEKIGKDGVYHKKLSDGGIRTVQDFLRFLVTDSVALRSKFCCGMSAKSWEATVQHAKTSLLDNKIYRYDKYGVQLLLNSIYEVVGAVFGGHVYQSPNELDATQMVLVDCVKQSAYKNQNDIIPVDTLSIGSPSMSFLALNYGSVSGSSVELQDREFMADGLTPKQDVKHLMNLPYNGHIDIPPQVSDVVLSDYPPLQTWGLVQGNSFNSRTLFDGSQDNVGINWLQFPDDRSQFQTLNWNTLFQTPADNASSGYPSSTPGYGVCVPRRRSKGWFKLKTALKWGISFRKDVAYRRRQMAFQLGY</sequence>
<dbReference type="GO" id="GO:0043565">
    <property type="term" value="F:sequence-specific DNA binding"/>
    <property type="evidence" value="ECO:0007669"/>
    <property type="project" value="TreeGrafter"/>
</dbReference>
<evidence type="ECO:0000256" key="6">
    <source>
        <dbReference type="ARBA" id="ARBA00023163"/>
    </source>
</evidence>
<dbReference type="Proteomes" id="UP000825729">
    <property type="component" value="Unassembled WGS sequence"/>
</dbReference>
<evidence type="ECO:0000313" key="12">
    <source>
        <dbReference type="Proteomes" id="UP000825729"/>
    </source>
</evidence>
<evidence type="ECO:0000313" key="11">
    <source>
        <dbReference type="EMBL" id="KAG9459572.1"/>
    </source>
</evidence>
<dbReference type="Pfam" id="PF20452">
    <property type="entry name" value="Calmod_bind_C"/>
    <property type="match status" value="1"/>
</dbReference>
<evidence type="ECO:0000256" key="3">
    <source>
        <dbReference type="ARBA" id="ARBA00023015"/>
    </source>
</evidence>
<evidence type="ECO:0008006" key="13">
    <source>
        <dbReference type="Google" id="ProtNLM"/>
    </source>
</evidence>
<reference evidence="11 12" key="1">
    <citation type="submission" date="2021-07" db="EMBL/GenBank/DDBJ databases">
        <title>The Aristolochia fimbriata genome: insights into angiosperm evolution, floral development and chemical biosynthesis.</title>
        <authorList>
            <person name="Jiao Y."/>
        </authorList>
    </citation>
    <scope>NUCLEOTIDE SEQUENCE [LARGE SCALE GENOMIC DNA]</scope>
    <source>
        <strain evidence="11">IBCAS-2021</strain>
        <tissue evidence="11">Leaf</tissue>
    </source>
</reference>
<evidence type="ECO:0000256" key="7">
    <source>
        <dbReference type="ARBA" id="ARBA00023242"/>
    </source>
</evidence>
<keyword evidence="12" id="KW-1185">Reference proteome</keyword>
<keyword evidence="7" id="KW-0539">Nucleus</keyword>
<dbReference type="Pfam" id="PF07887">
    <property type="entry name" value="Calmodulin_bind"/>
    <property type="match status" value="1"/>
</dbReference>
<comment type="caution">
    <text evidence="11">The sequence shown here is derived from an EMBL/GenBank/DDBJ whole genome shotgun (WGS) entry which is preliminary data.</text>
</comment>
<keyword evidence="5" id="KW-0010">Activator</keyword>
<dbReference type="EMBL" id="JAINDJ010000002">
    <property type="protein sequence ID" value="KAG9459572.1"/>
    <property type="molecule type" value="Genomic_DNA"/>
</dbReference>
<feature type="domain" description="Calmodulin binding protein central" evidence="9">
    <location>
        <begin position="242"/>
        <end position="307"/>
    </location>
</feature>
<dbReference type="InterPro" id="IPR046831">
    <property type="entry name" value="Calmodulin_bind_N"/>
</dbReference>
<dbReference type="PANTHER" id="PTHR31713:SF43">
    <property type="entry name" value="CALMODULIN-BINDING PROTEIN 60 G"/>
    <property type="match status" value="1"/>
</dbReference>
<feature type="domain" description="Calmodulin binding protein-like N-terminal" evidence="8">
    <location>
        <begin position="83"/>
        <end position="229"/>
    </location>
</feature>
<evidence type="ECO:0000259" key="10">
    <source>
        <dbReference type="Pfam" id="PF20452"/>
    </source>
</evidence>
<keyword evidence="3" id="KW-0805">Transcription regulation</keyword>
<gene>
    <name evidence="11" type="ORF">H6P81_004080</name>
</gene>
<dbReference type="GO" id="GO:0080142">
    <property type="term" value="P:regulation of salicylic acid biosynthetic process"/>
    <property type="evidence" value="ECO:0007669"/>
    <property type="project" value="TreeGrafter"/>
</dbReference>
<keyword evidence="6" id="KW-0804">Transcription</keyword>
<dbReference type="GO" id="GO:0005634">
    <property type="term" value="C:nucleus"/>
    <property type="evidence" value="ECO:0007669"/>
    <property type="project" value="UniProtKB-SubCell"/>
</dbReference>
<evidence type="ECO:0000256" key="1">
    <source>
        <dbReference type="ARBA" id="ARBA00004123"/>
    </source>
</evidence>
<feature type="domain" description="Calmodulin binding protein C-terminal" evidence="10">
    <location>
        <begin position="312"/>
        <end position="371"/>
    </location>
</feature>
<name>A0AAV7FHQ1_ARIFI</name>
<comment type="subcellular location">
    <subcellularLocation>
        <location evidence="1">Nucleus</location>
    </subcellularLocation>
</comment>
<organism evidence="11 12">
    <name type="scientific">Aristolochia fimbriata</name>
    <name type="common">White veined hardy Dutchman's pipe vine</name>
    <dbReference type="NCBI Taxonomy" id="158543"/>
    <lineage>
        <taxon>Eukaryota</taxon>
        <taxon>Viridiplantae</taxon>
        <taxon>Streptophyta</taxon>
        <taxon>Embryophyta</taxon>
        <taxon>Tracheophyta</taxon>
        <taxon>Spermatophyta</taxon>
        <taxon>Magnoliopsida</taxon>
        <taxon>Magnoliidae</taxon>
        <taxon>Piperales</taxon>
        <taxon>Aristolochiaceae</taxon>
        <taxon>Aristolochia</taxon>
    </lineage>
</organism>
<dbReference type="GO" id="GO:0003700">
    <property type="term" value="F:DNA-binding transcription factor activity"/>
    <property type="evidence" value="ECO:0007669"/>
    <property type="project" value="TreeGrafter"/>
</dbReference>
<accession>A0AAV7FHQ1</accession>
<protein>
    <recommendedName>
        <fullName evidence="13">Calmodulin-binding protein</fullName>
    </recommendedName>
</protein>
<proteinExistence type="inferred from homology"/>
<evidence type="ECO:0000259" key="9">
    <source>
        <dbReference type="Pfam" id="PF20451"/>
    </source>
</evidence>
<evidence type="ECO:0000256" key="4">
    <source>
        <dbReference type="ARBA" id="ARBA00023125"/>
    </source>
</evidence>
<evidence type="ECO:0000256" key="5">
    <source>
        <dbReference type="ARBA" id="ARBA00023159"/>
    </source>
</evidence>
<comment type="similarity">
    <text evidence="2">Belongs to the plant ACBP60 protein family.</text>
</comment>
<dbReference type="InterPro" id="IPR046829">
    <property type="entry name" value="Calmod_bind_C"/>
</dbReference>
<dbReference type="InterPro" id="IPR012416">
    <property type="entry name" value="CBP60"/>
</dbReference>
<evidence type="ECO:0000256" key="2">
    <source>
        <dbReference type="ARBA" id="ARBA00007214"/>
    </source>
</evidence>
<dbReference type="PANTHER" id="PTHR31713">
    <property type="entry name" value="OS02G0177800 PROTEIN"/>
    <property type="match status" value="1"/>
</dbReference>
<dbReference type="GO" id="GO:0005516">
    <property type="term" value="F:calmodulin binding"/>
    <property type="evidence" value="ECO:0007669"/>
    <property type="project" value="InterPro"/>
</dbReference>
<keyword evidence="4" id="KW-0238">DNA-binding</keyword>
<dbReference type="AlphaFoldDB" id="A0AAV7FHQ1"/>
<evidence type="ECO:0000259" key="8">
    <source>
        <dbReference type="Pfam" id="PF07887"/>
    </source>
</evidence>
<dbReference type="InterPro" id="IPR046830">
    <property type="entry name" value="Calmod_bind_M"/>
</dbReference>
<dbReference type="Pfam" id="PF20451">
    <property type="entry name" value="Calmod_bind_M"/>
    <property type="match status" value="1"/>
</dbReference>